<proteinExistence type="predicted"/>
<protein>
    <submittedName>
        <fullName evidence="1">Uncharacterized protein</fullName>
    </submittedName>
</protein>
<dbReference type="Proteomes" id="UP000649075">
    <property type="component" value="Unassembled WGS sequence"/>
</dbReference>
<dbReference type="RefSeq" id="WP_186999702.1">
    <property type="nucleotide sequence ID" value="NZ_JACRWH010000069.1"/>
</dbReference>
<keyword evidence="2" id="KW-1185">Reference proteome</keyword>
<sequence>MKSNKTLFYPFDYHSYPLIHYLNKTRNDIVVAADAGSSLINRDISYAINSTQFENLKVHDIKEVCMDEIGEVYLLNEKVSFQIPKNTFYLNRLSYKKDYEIDMPIVEIEKPIIMITGLFDTIFNSNLGVDLKYEFEKKNIKCGILSPDVLLSYINAGYLNLDNENYKSLSNLYYQVKKQINCMLLSDIDVLIIQVQGGFMQLDDVVFNDFGIYYTILNEIASPDYQILVIPESYSDDNTVCDIQQITYGRYRQYFDYLFSKNFYVEASTPYTLKLNDDITFQKNSNNDLRALMEDIMKKLGESDG</sequence>
<dbReference type="EMBL" id="JACRWH010000069">
    <property type="protein sequence ID" value="MBC6013233.1"/>
    <property type="molecule type" value="Genomic_DNA"/>
</dbReference>
<gene>
    <name evidence="1" type="ORF">H8911_11100</name>
</gene>
<name>A0ABR7KKG1_9FIRM</name>
<reference evidence="1 2" key="1">
    <citation type="submission" date="2020-08" db="EMBL/GenBank/DDBJ databases">
        <authorList>
            <person name="Liu C."/>
            <person name="Sun Q."/>
        </authorList>
    </citation>
    <scope>NUCLEOTIDE SEQUENCE [LARGE SCALE GENOMIC DNA]</scope>
    <source>
        <strain evidence="1 2">L34</strain>
    </source>
</reference>
<accession>A0ABR7KKG1</accession>
<evidence type="ECO:0000313" key="2">
    <source>
        <dbReference type="Proteomes" id="UP000649075"/>
    </source>
</evidence>
<comment type="caution">
    <text evidence="1">The sequence shown here is derived from an EMBL/GenBank/DDBJ whole genome shotgun (WGS) entry which is preliminary data.</text>
</comment>
<organism evidence="1 2">
    <name type="scientific">Holdemanella hominis</name>
    <dbReference type="NCBI Taxonomy" id="2764327"/>
    <lineage>
        <taxon>Bacteria</taxon>
        <taxon>Bacillati</taxon>
        <taxon>Bacillota</taxon>
        <taxon>Erysipelotrichia</taxon>
        <taxon>Erysipelotrichales</taxon>
        <taxon>Erysipelotrichaceae</taxon>
        <taxon>Holdemanella</taxon>
    </lineage>
</organism>
<evidence type="ECO:0000313" key="1">
    <source>
        <dbReference type="EMBL" id="MBC6013233.1"/>
    </source>
</evidence>